<dbReference type="KEGG" id="moc:BB934_45200"/>
<dbReference type="RefSeq" id="WP_099516191.1">
    <property type="nucleotide sequence ID" value="NZ_CP016621.1"/>
</dbReference>
<keyword evidence="2" id="KW-0614">Plasmid</keyword>
<evidence type="ECO:0000313" key="2">
    <source>
        <dbReference type="EMBL" id="ANY85419.1"/>
    </source>
</evidence>
<protein>
    <submittedName>
        <fullName evidence="2">Uncharacterized protein</fullName>
    </submittedName>
</protein>
<proteinExistence type="predicted"/>
<feature type="region of interest" description="Disordered" evidence="1">
    <location>
        <begin position="1"/>
        <end position="25"/>
    </location>
</feature>
<reference evidence="2" key="1">
    <citation type="submission" date="2016-07" db="EMBL/GenBank/DDBJ databases">
        <title>Microvirga ossetica sp. nov. a new species of rhizobia isolated from root nodules of the legume species Vicia alpestris Steven originated from North Ossetia region in the Caucasus.</title>
        <authorList>
            <person name="Safronova V.I."/>
            <person name="Kuznetsova I.G."/>
            <person name="Sazanova A.L."/>
            <person name="Belimov A."/>
            <person name="Andronov E."/>
            <person name="Osledkin Y.S."/>
            <person name="Onishchuk O.P."/>
            <person name="Kurchak O.N."/>
            <person name="Shaposhnikov A.I."/>
            <person name="Willems A."/>
            <person name="Tikhonovich I.A."/>
        </authorList>
    </citation>
    <scope>NUCLEOTIDE SEQUENCE [LARGE SCALE GENOMIC DNA]</scope>
    <source>
        <strain evidence="2">V5/3M</strain>
        <plasmid evidence="2">unnamed5</plasmid>
    </source>
</reference>
<accession>A0A1B2EZJ3</accession>
<evidence type="ECO:0000256" key="1">
    <source>
        <dbReference type="SAM" id="MobiDB-lite"/>
    </source>
</evidence>
<organism evidence="2">
    <name type="scientific">Microvirga ossetica</name>
    <dbReference type="NCBI Taxonomy" id="1882682"/>
    <lineage>
        <taxon>Bacteria</taxon>
        <taxon>Pseudomonadati</taxon>
        <taxon>Pseudomonadota</taxon>
        <taxon>Alphaproteobacteria</taxon>
        <taxon>Hyphomicrobiales</taxon>
        <taxon>Methylobacteriaceae</taxon>
        <taxon>Microvirga</taxon>
    </lineage>
</organism>
<geneLocation type="plasmid" evidence="2">
    <name>unnamed5</name>
</geneLocation>
<gene>
    <name evidence="2" type="ORF">BB934_45200</name>
</gene>
<dbReference type="AlphaFoldDB" id="A0A1B2EZJ3"/>
<name>A0A1B2EZJ3_9HYPH</name>
<dbReference type="EMBL" id="CP016621">
    <property type="protein sequence ID" value="ANY85419.1"/>
    <property type="molecule type" value="Genomic_DNA"/>
</dbReference>
<sequence>MERKIEVGTRFTRRDSRPWRDGDKKGTEVTVSVCEVTAIHDGRFDYRVVEVLSVEDAPSFYKPSDGGGISLRGNGLAWLVSKGVVTFE</sequence>